<dbReference type="Proteomes" id="UP001271890">
    <property type="component" value="Unassembled WGS sequence"/>
</dbReference>
<reference evidence="2" key="1">
    <citation type="journal article" date="2024" name="Toxins">
        <title>Genome Sequence Analysis of Native Xenorhabdus Strains Isolated from Entomopathogenic Nematodes in Argentina.</title>
        <authorList>
            <person name="Palma L."/>
            <person name="Frizzo L."/>
            <person name="Kaiser S."/>
            <person name="Berry C."/>
            <person name="Caballero P."/>
            <person name="Bode H.B."/>
            <person name="Del Valle E.E."/>
        </authorList>
    </citation>
    <scope>NUCLEOTIDE SEQUENCE [LARGE SCALE GENOMIC DNA]</scope>
    <source>
        <strain evidence="2">12</strain>
    </source>
</reference>
<organism evidence="1 2">
    <name type="scientific">Xenorhabdus santafensis</name>
    <dbReference type="NCBI Taxonomy" id="2582833"/>
    <lineage>
        <taxon>Bacteria</taxon>
        <taxon>Pseudomonadati</taxon>
        <taxon>Pseudomonadota</taxon>
        <taxon>Gammaproteobacteria</taxon>
        <taxon>Enterobacterales</taxon>
        <taxon>Morganellaceae</taxon>
        <taxon>Xenorhabdus</taxon>
    </lineage>
</organism>
<proteinExistence type="predicted"/>
<feature type="non-terminal residue" evidence="1">
    <location>
        <position position="1"/>
    </location>
</feature>
<evidence type="ECO:0000313" key="2">
    <source>
        <dbReference type="Proteomes" id="UP001271890"/>
    </source>
</evidence>
<protein>
    <submittedName>
        <fullName evidence="1">Mobilization protein</fullName>
    </submittedName>
</protein>
<accession>A0ABU4SG04</accession>
<dbReference type="EMBL" id="VCDN01000498">
    <property type="protein sequence ID" value="MDX7989723.1"/>
    <property type="molecule type" value="Genomic_DNA"/>
</dbReference>
<sequence>NWRAVETAYIEILAKEHIPDFERANVGSHKYIKVKQYKEYAETKSVVEKQVQEKETYLQRVDKEVKQSEG</sequence>
<evidence type="ECO:0000313" key="1">
    <source>
        <dbReference type="EMBL" id="MDX7989723.1"/>
    </source>
</evidence>
<gene>
    <name evidence="1" type="ORF">FE392_21070</name>
</gene>
<feature type="non-terminal residue" evidence="1">
    <location>
        <position position="70"/>
    </location>
</feature>
<name>A0ABU4SG04_9GAMM</name>
<comment type="caution">
    <text evidence="1">The sequence shown here is derived from an EMBL/GenBank/DDBJ whole genome shotgun (WGS) entry which is preliminary data.</text>
</comment>
<keyword evidence="2" id="KW-1185">Reference proteome</keyword>